<dbReference type="EMBL" id="UINC01141865">
    <property type="protein sequence ID" value="SVD29857.1"/>
    <property type="molecule type" value="Genomic_DNA"/>
</dbReference>
<protein>
    <recommendedName>
        <fullName evidence="3">ABC-2 type transporter domain-containing protein</fullName>
    </recommendedName>
</protein>
<dbReference type="PANTHER" id="PTHR36832:SF1">
    <property type="entry name" value="SLR1174 PROTEIN"/>
    <property type="match status" value="1"/>
</dbReference>
<sequence>MKPWFLKYFAVIRMTWIQTLEYKANAIVGTFAIFSGLIIEFLIWRQVFLTQNISEIKGFTFNGLMAYIFLCLFVGQLKSSWATSIEMIDSIRSGELNKYLIRPISFFTYHLMMFIGHNSLFYIVYTSLLILFPFILPGFAFHTFLHIIGFIAALIISIYLSYSIYYCMVCFAFWFGEVRALVIAYNISNIVLSGQIIPLKLFPDSVREIILMTPLPFLVDFPVSIATNNLTSSLWMPKMGIAILWCAVMTILGRIIYRFGIRAYGGFGA</sequence>
<name>A0A382U7A9_9ZZZZ</name>
<keyword evidence="1" id="KW-1133">Transmembrane helix</keyword>
<feature type="transmembrane region" description="Helical" evidence="1">
    <location>
        <begin position="148"/>
        <end position="176"/>
    </location>
</feature>
<dbReference type="Pfam" id="PF06182">
    <property type="entry name" value="ABC2_membrane_6"/>
    <property type="match status" value="1"/>
</dbReference>
<evidence type="ECO:0000313" key="2">
    <source>
        <dbReference type="EMBL" id="SVD29857.1"/>
    </source>
</evidence>
<organism evidence="2">
    <name type="scientific">marine metagenome</name>
    <dbReference type="NCBI Taxonomy" id="408172"/>
    <lineage>
        <taxon>unclassified sequences</taxon>
        <taxon>metagenomes</taxon>
        <taxon>ecological metagenomes</taxon>
    </lineage>
</organism>
<feature type="transmembrane region" description="Helical" evidence="1">
    <location>
        <begin position="239"/>
        <end position="257"/>
    </location>
</feature>
<dbReference type="InterPro" id="IPR010390">
    <property type="entry name" value="ABC-2_transporter-like"/>
</dbReference>
<dbReference type="PANTHER" id="PTHR36832">
    <property type="entry name" value="SLR1174 PROTEIN-RELATED"/>
    <property type="match status" value="1"/>
</dbReference>
<feature type="transmembrane region" description="Helical" evidence="1">
    <location>
        <begin position="56"/>
        <end position="78"/>
    </location>
</feature>
<reference evidence="2" key="1">
    <citation type="submission" date="2018-05" db="EMBL/GenBank/DDBJ databases">
        <authorList>
            <person name="Lanie J.A."/>
            <person name="Ng W.-L."/>
            <person name="Kazmierczak K.M."/>
            <person name="Andrzejewski T.M."/>
            <person name="Davidsen T.M."/>
            <person name="Wayne K.J."/>
            <person name="Tettelin H."/>
            <person name="Glass J.I."/>
            <person name="Rusch D."/>
            <person name="Podicherti R."/>
            <person name="Tsui H.-C.T."/>
            <person name="Winkler M.E."/>
        </authorList>
    </citation>
    <scope>NUCLEOTIDE SEQUENCE</scope>
</reference>
<feature type="transmembrane region" description="Helical" evidence="1">
    <location>
        <begin position="122"/>
        <end position="141"/>
    </location>
</feature>
<keyword evidence="1" id="KW-0472">Membrane</keyword>
<evidence type="ECO:0000256" key="1">
    <source>
        <dbReference type="SAM" id="Phobius"/>
    </source>
</evidence>
<keyword evidence="1" id="KW-0812">Transmembrane</keyword>
<dbReference type="AlphaFoldDB" id="A0A382U7A9"/>
<feature type="transmembrane region" description="Helical" evidence="1">
    <location>
        <begin position="20"/>
        <end position="44"/>
    </location>
</feature>
<accession>A0A382U7A9</accession>
<proteinExistence type="predicted"/>
<gene>
    <name evidence="2" type="ORF">METZ01_LOCUS382711</name>
</gene>
<feature type="transmembrane region" description="Helical" evidence="1">
    <location>
        <begin position="182"/>
        <end position="202"/>
    </location>
</feature>
<evidence type="ECO:0008006" key="3">
    <source>
        <dbReference type="Google" id="ProtNLM"/>
    </source>
</evidence>